<dbReference type="Gene3D" id="1.10.10.10">
    <property type="entry name" value="Winged helix-like DNA-binding domain superfamily/Winged helix DNA-binding domain"/>
    <property type="match status" value="1"/>
</dbReference>
<evidence type="ECO:0000259" key="3">
    <source>
        <dbReference type="PROSITE" id="PS51078"/>
    </source>
</evidence>
<protein>
    <submittedName>
        <fullName evidence="4">DNA-binding IclR family transcriptional regulator</fullName>
    </submittedName>
</protein>
<dbReference type="PROSITE" id="PS51078">
    <property type="entry name" value="ICLR_ED"/>
    <property type="match status" value="1"/>
</dbReference>
<dbReference type="GO" id="GO:0003677">
    <property type="term" value="F:DNA binding"/>
    <property type="evidence" value="ECO:0007669"/>
    <property type="project" value="UniProtKB-KW"/>
</dbReference>
<accession>A0AAW8NFT6</accession>
<keyword evidence="4" id="KW-0238">DNA-binding</keyword>
<dbReference type="Pfam" id="PF01614">
    <property type="entry name" value="IclR_C"/>
    <property type="match status" value="1"/>
</dbReference>
<dbReference type="GeneID" id="97424393"/>
<dbReference type="InterPro" id="IPR014757">
    <property type="entry name" value="Tscrpt_reg_IclR_C"/>
</dbReference>
<dbReference type="RefSeq" id="WP_310114378.1">
    <property type="nucleotide sequence ID" value="NZ_JAVDTN010000021.1"/>
</dbReference>
<evidence type="ECO:0000313" key="4">
    <source>
        <dbReference type="EMBL" id="MDR7165951.1"/>
    </source>
</evidence>
<dbReference type="EMBL" id="JAVDWN010000022">
    <property type="protein sequence ID" value="MDR7165951.1"/>
    <property type="molecule type" value="Genomic_DNA"/>
</dbReference>
<dbReference type="PANTHER" id="PTHR30136">
    <property type="entry name" value="HELIX-TURN-HELIX TRANSCRIPTIONAL REGULATOR, ICLR FAMILY"/>
    <property type="match status" value="1"/>
</dbReference>
<feature type="domain" description="IclR-ED" evidence="3">
    <location>
        <begin position="69"/>
        <end position="255"/>
    </location>
</feature>
<dbReference type="InterPro" id="IPR036388">
    <property type="entry name" value="WH-like_DNA-bd_sf"/>
</dbReference>
<reference evidence="4" key="1">
    <citation type="submission" date="2023-07" db="EMBL/GenBank/DDBJ databases">
        <title>Sorghum-associated microbial communities from plants grown in Nebraska, USA.</title>
        <authorList>
            <person name="Schachtman D."/>
        </authorList>
    </citation>
    <scope>NUCLEOTIDE SEQUENCE</scope>
    <source>
        <strain evidence="4">BE261</strain>
    </source>
</reference>
<dbReference type="GO" id="GO:0003700">
    <property type="term" value="F:DNA-binding transcription factor activity"/>
    <property type="evidence" value="ECO:0007669"/>
    <property type="project" value="TreeGrafter"/>
</dbReference>
<name>A0AAW8NFT6_PSEOX</name>
<gene>
    <name evidence="4" type="ORF">J2X12_004005</name>
</gene>
<dbReference type="Proteomes" id="UP001262032">
    <property type="component" value="Unassembled WGS sequence"/>
</dbReference>
<dbReference type="SUPFAM" id="SSF55781">
    <property type="entry name" value="GAF domain-like"/>
    <property type="match status" value="1"/>
</dbReference>
<dbReference type="AlphaFoldDB" id="A0AAW8NFT6"/>
<comment type="caution">
    <text evidence="4">The sequence shown here is derived from an EMBL/GenBank/DDBJ whole genome shotgun (WGS) entry which is preliminary data.</text>
</comment>
<proteinExistence type="predicted"/>
<keyword evidence="1" id="KW-0805">Transcription regulation</keyword>
<dbReference type="GO" id="GO:0045892">
    <property type="term" value="P:negative regulation of DNA-templated transcription"/>
    <property type="evidence" value="ECO:0007669"/>
    <property type="project" value="TreeGrafter"/>
</dbReference>
<dbReference type="InterPro" id="IPR029016">
    <property type="entry name" value="GAF-like_dom_sf"/>
</dbReference>
<keyword evidence="2" id="KW-0804">Transcription</keyword>
<organism evidence="4 5">
    <name type="scientific">Pseudarthrobacter oxydans</name>
    <name type="common">Arthrobacter oxydans</name>
    <dbReference type="NCBI Taxonomy" id="1671"/>
    <lineage>
        <taxon>Bacteria</taxon>
        <taxon>Bacillati</taxon>
        <taxon>Actinomycetota</taxon>
        <taxon>Actinomycetes</taxon>
        <taxon>Micrococcales</taxon>
        <taxon>Micrococcaceae</taxon>
        <taxon>Pseudarthrobacter</taxon>
    </lineage>
</organism>
<dbReference type="InterPro" id="IPR050707">
    <property type="entry name" value="HTH_MetabolicPath_Reg"/>
</dbReference>
<sequence>MPKTSSMGRGILALFAVGARHAAGDPGGTVADIAADLGKDRSQVSRNLRGAEKEGFLRKAGQRTYSLDWSVLTDAQLLTERRLQSDGATALDTLAAGTDEACFLGVLRGDSTVTIGESVPASSNLVGSWLGRPYPAYCSDAGQAVLWEASEAEVRTVFADVAFVRHGPNTPADVDDFLARREAARKRGYSIVDEEAEPGLYSLAVPVRDFKDDVVAALQIVGIKDRLGPRRKACADALVAQGAWLEQRLGYRPLD</sequence>
<dbReference type="PANTHER" id="PTHR30136:SF2">
    <property type="entry name" value="TRANSCRIPTIONAL REGULATOR ICLR"/>
    <property type="match status" value="1"/>
</dbReference>
<evidence type="ECO:0000256" key="2">
    <source>
        <dbReference type="ARBA" id="ARBA00023163"/>
    </source>
</evidence>
<dbReference type="Gene3D" id="3.30.450.40">
    <property type="match status" value="1"/>
</dbReference>
<evidence type="ECO:0000313" key="5">
    <source>
        <dbReference type="Proteomes" id="UP001262032"/>
    </source>
</evidence>
<evidence type="ECO:0000256" key="1">
    <source>
        <dbReference type="ARBA" id="ARBA00023015"/>
    </source>
</evidence>